<feature type="compositionally biased region" description="Basic and acidic residues" evidence="3">
    <location>
        <begin position="1"/>
        <end position="10"/>
    </location>
</feature>
<reference evidence="4 5" key="1">
    <citation type="journal article" date="2024" name="Nat. Commun.">
        <title>Phylogenomics reveals the evolutionary origins of lichenization in chlorophyte algae.</title>
        <authorList>
            <person name="Puginier C."/>
            <person name="Libourel C."/>
            <person name="Otte J."/>
            <person name="Skaloud P."/>
            <person name="Haon M."/>
            <person name="Grisel S."/>
            <person name="Petersen M."/>
            <person name="Berrin J.G."/>
            <person name="Delaux P.M."/>
            <person name="Dal Grande F."/>
            <person name="Keller J."/>
        </authorList>
    </citation>
    <scope>NUCLEOTIDE SEQUENCE [LARGE SCALE GENOMIC DNA]</scope>
    <source>
        <strain evidence="4 5">SAG 245.80</strain>
    </source>
</reference>
<dbReference type="InterPro" id="IPR039941">
    <property type="entry name" value="TT30"/>
</dbReference>
<evidence type="ECO:0000256" key="3">
    <source>
        <dbReference type="SAM" id="MobiDB-lite"/>
    </source>
</evidence>
<protein>
    <submittedName>
        <fullName evidence="4">Uncharacterized protein</fullName>
    </submittedName>
</protein>
<proteinExistence type="predicted"/>
<dbReference type="AlphaFoldDB" id="A0AAW1REK1"/>
<feature type="compositionally biased region" description="Low complexity" evidence="3">
    <location>
        <begin position="11"/>
        <end position="22"/>
    </location>
</feature>
<dbReference type="GO" id="GO:0042073">
    <property type="term" value="P:intraciliary transport"/>
    <property type="evidence" value="ECO:0007669"/>
    <property type="project" value="TreeGrafter"/>
</dbReference>
<gene>
    <name evidence="4" type="ORF">WJX81_003449</name>
</gene>
<dbReference type="EMBL" id="JALJOU010000042">
    <property type="protein sequence ID" value="KAK9832064.1"/>
    <property type="molecule type" value="Genomic_DNA"/>
</dbReference>
<keyword evidence="2" id="KW-0802">TPR repeat</keyword>
<evidence type="ECO:0000313" key="4">
    <source>
        <dbReference type="EMBL" id="KAK9832064.1"/>
    </source>
</evidence>
<organism evidence="4 5">
    <name type="scientific">Elliptochloris bilobata</name>
    <dbReference type="NCBI Taxonomy" id="381761"/>
    <lineage>
        <taxon>Eukaryota</taxon>
        <taxon>Viridiplantae</taxon>
        <taxon>Chlorophyta</taxon>
        <taxon>core chlorophytes</taxon>
        <taxon>Trebouxiophyceae</taxon>
        <taxon>Trebouxiophyceae incertae sedis</taxon>
        <taxon>Elliptochloris clade</taxon>
        <taxon>Elliptochloris</taxon>
    </lineage>
</organism>
<accession>A0AAW1REK1</accession>
<sequence length="394" mass="40584">MIPALRRPEAADAAAYEAPGPDSSRDGLVAAINLRAAAELGLGRPDSARAALADLPQGADAGGVTLHNSALLATDNTKATLRALSQLLAAHEDMSLALQTALEPALGNLLLALLGAGELDRAAKILAESEALVGSERLPQDLADFVGAAAARRGVPDQALSVLGALAARHEATLRRRARGVQDARAAAGPDRERAELVEYEAALDMYLAGRSGEAAAVYGQLVAANGGHVLAAPPSVAAGLAVAYVLAGANDAAEALLVRCEAEEAAAADDWAGAGAPQPHLCAVNLALGMLYCVKGNWEFGVARVMSALRPLERRLTRATWPLARRCLLALAEQAAKHAVFMSVMPLPSPIAGLPYASRCVPIRPGPQLGVHDQAGIAWAAYDIGLPGAPRMR</sequence>
<comment type="caution">
    <text evidence="4">The sequence shown here is derived from an EMBL/GenBank/DDBJ whole genome shotgun (WGS) entry which is preliminary data.</text>
</comment>
<evidence type="ECO:0000313" key="5">
    <source>
        <dbReference type="Proteomes" id="UP001445335"/>
    </source>
</evidence>
<evidence type="ECO:0000256" key="2">
    <source>
        <dbReference type="ARBA" id="ARBA00022803"/>
    </source>
</evidence>
<dbReference type="GO" id="GO:0030992">
    <property type="term" value="C:intraciliary transport particle B"/>
    <property type="evidence" value="ECO:0007669"/>
    <property type="project" value="TreeGrafter"/>
</dbReference>
<dbReference type="PANTHER" id="PTHR20931">
    <property type="entry name" value="TETRATRICOPEPTIDE REPEAT PROTEIN 30"/>
    <property type="match status" value="1"/>
</dbReference>
<dbReference type="GO" id="GO:0120170">
    <property type="term" value="F:intraciliary transport particle B binding"/>
    <property type="evidence" value="ECO:0007669"/>
    <property type="project" value="TreeGrafter"/>
</dbReference>
<keyword evidence="1" id="KW-0677">Repeat</keyword>
<dbReference type="PANTHER" id="PTHR20931:SF0">
    <property type="entry name" value="TETRATRICOPEPTIDE REPEAT PROTEIN 30"/>
    <property type="match status" value="1"/>
</dbReference>
<dbReference type="Proteomes" id="UP001445335">
    <property type="component" value="Unassembled WGS sequence"/>
</dbReference>
<keyword evidence="5" id="KW-1185">Reference proteome</keyword>
<evidence type="ECO:0000256" key="1">
    <source>
        <dbReference type="ARBA" id="ARBA00022737"/>
    </source>
</evidence>
<name>A0AAW1REK1_9CHLO</name>
<dbReference type="GO" id="GO:0005879">
    <property type="term" value="C:axonemal microtubule"/>
    <property type="evidence" value="ECO:0007669"/>
    <property type="project" value="TreeGrafter"/>
</dbReference>
<feature type="region of interest" description="Disordered" evidence="3">
    <location>
        <begin position="1"/>
        <end position="23"/>
    </location>
</feature>